<dbReference type="PROSITE" id="PS00022">
    <property type="entry name" value="EGF_1"/>
    <property type="match status" value="2"/>
</dbReference>
<dbReference type="InterPro" id="IPR013111">
    <property type="entry name" value="EGF_extracell"/>
</dbReference>
<keyword evidence="1 5" id="KW-0732">Signal</keyword>
<evidence type="ECO:0000256" key="4">
    <source>
        <dbReference type="SAM" id="MobiDB-lite"/>
    </source>
</evidence>
<reference evidence="7" key="1">
    <citation type="submission" date="2022-08" db="UniProtKB">
        <authorList>
            <consortium name="EnsemblMetazoa"/>
        </authorList>
    </citation>
    <scope>IDENTIFICATION</scope>
    <source>
        <strain evidence="7">05x7-T-G4-1.051#20</strain>
    </source>
</reference>
<dbReference type="InterPro" id="IPR050969">
    <property type="entry name" value="Dev_Signal_Modulators"/>
</dbReference>
<dbReference type="SMART" id="SM00181">
    <property type="entry name" value="EGF"/>
    <property type="match status" value="2"/>
</dbReference>
<dbReference type="Gene3D" id="2.10.25.10">
    <property type="entry name" value="Laminin"/>
    <property type="match status" value="2"/>
</dbReference>
<dbReference type="PANTHER" id="PTHR14949:SF56">
    <property type="entry name" value="EGF-LIKE-DOMAIN, MULTIPLE 7"/>
    <property type="match status" value="1"/>
</dbReference>
<evidence type="ECO:0000259" key="6">
    <source>
        <dbReference type="PROSITE" id="PS50026"/>
    </source>
</evidence>
<dbReference type="InterPro" id="IPR036875">
    <property type="entry name" value="Znf_CCHC_sf"/>
</dbReference>
<dbReference type="GO" id="GO:0003676">
    <property type="term" value="F:nucleic acid binding"/>
    <property type="evidence" value="ECO:0007669"/>
    <property type="project" value="InterPro"/>
</dbReference>
<dbReference type="PROSITE" id="PS01186">
    <property type="entry name" value="EGF_2"/>
    <property type="match status" value="1"/>
</dbReference>
<accession>A0A8W8I5B4</accession>
<keyword evidence="3" id="KW-0245">EGF-like domain</keyword>
<keyword evidence="2 3" id="KW-1015">Disulfide bond</keyword>
<proteinExistence type="predicted"/>
<evidence type="ECO:0000313" key="8">
    <source>
        <dbReference type="Proteomes" id="UP000005408"/>
    </source>
</evidence>
<dbReference type="EnsemblMetazoa" id="G12580.1">
    <property type="protein sequence ID" value="G12580.1:cds"/>
    <property type="gene ID" value="G12580"/>
</dbReference>
<dbReference type="InterPro" id="IPR000742">
    <property type="entry name" value="EGF"/>
</dbReference>
<feature type="chain" id="PRO_5036501478" description="EGF-like domain-containing protein" evidence="5">
    <location>
        <begin position="25"/>
        <end position="299"/>
    </location>
</feature>
<feature type="signal peptide" evidence="5">
    <location>
        <begin position="1"/>
        <end position="24"/>
    </location>
</feature>
<dbReference type="PANTHER" id="PTHR14949">
    <property type="entry name" value="EGF-LIKE-DOMAIN, MULTIPLE 7, 8"/>
    <property type="match status" value="1"/>
</dbReference>
<dbReference type="PROSITE" id="PS50026">
    <property type="entry name" value="EGF_3"/>
    <property type="match status" value="1"/>
</dbReference>
<feature type="region of interest" description="Disordered" evidence="4">
    <location>
        <begin position="259"/>
        <end position="299"/>
    </location>
</feature>
<protein>
    <recommendedName>
        <fullName evidence="6">EGF-like domain-containing protein</fullName>
    </recommendedName>
</protein>
<evidence type="ECO:0000256" key="1">
    <source>
        <dbReference type="ARBA" id="ARBA00022729"/>
    </source>
</evidence>
<sequence>MQLLCVHVYLVLLSILEHVNVVGAAPCQQTTSIMRSYQNTICTSRFWGTCTHHAFVWRYYVEYRKICCVGYGGPNCQPVCSSGCNGRGTCVALEQCSCDNSYTGNACQTPVCSLSCGHGTCIQPNTCSCHYGYTGRLCNTHSPDLEVQFDSRVDDGQLQHDEQISKSDIHVGQGDVTDEHEDAVDIIERFEGILGDQTLKKPNIRAVTQETTSAIRDNEIQKMFNELIERIKKLEKNKTSNDRSCFLCKQPYHFYRDCPRNRRGPNIRNDHRYLPPTQRAYQAPRYQEGSQGNGRPSSQ</sequence>
<evidence type="ECO:0000313" key="7">
    <source>
        <dbReference type="EnsemblMetazoa" id="G12580.1:cds"/>
    </source>
</evidence>
<evidence type="ECO:0000256" key="5">
    <source>
        <dbReference type="SAM" id="SignalP"/>
    </source>
</evidence>
<organism evidence="7 8">
    <name type="scientific">Magallana gigas</name>
    <name type="common">Pacific oyster</name>
    <name type="synonym">Crassostrea gigas</name>
    <dbReference type="NCBI Taxonomy" id="29159"/>
    <lineage>
        <taxon>Eukaryota</taxon>
        <taxon>Metazoa</taxon>
        <taxon>Spiralia</taxon>
        <taxon>Lophotrochozoa</taxon>
        <taxon>Mollusca</taxon>
        <taxon>Bivalvia</taxon>
        <taxon>Autobranchia</taxon>
        <taxon>Pteriomorphia</taxon>
        <taxon>Ostreida</taxon>
        <taxon>Ostreoidea</taxon>
        <taxon>Ostreidae</taxon>
        <taxon>Magallana</taxon>
    </lineage>
</organism>
<dbReference type="SUPFAM" id="SSF57756">
    <property type="entry name" value="Retrovirus zinc finger-like domains"/>
    <property type="match status" value="1"/>
</dbReference>
<dbReference type="GO" id="GO:0008270">
    <property type="term" value="F:zinc ion binding"/>
    <property type="evidence" value="ECO:0007669"/>
    <property type="project" value="InterPro"/>
</dbReference>
<name>A0A8W8I5B4_MAGGI</name>
<feature type="disulfide bond" evidence="3">
    <location>
        <begin position="98"/>
        <end position="107"/>
    </location>
</feature>
<dbReference type="Pfam" id="PF07974">
    <property type="entry name" value="EGF_2"/>
    <property type="match status" value="1"/>
</dbReference>
<feature type="domain" description="EGF-like" evidence="6">
    <location>
        <begin position="77"/>
        <end position="108"/>
    </location>
</feature>
<keyword evidence="8" id="KW-1185">Reference proteome</keyword>
<evidence type="ECO:0000256" key="3">
    <source>
        <dbReference type="PROSITE-ProRule" id="PRU00076"/>
    </source>
</evidence>
<comment type="caution">
    <text evidence="3">Lacks conserved residue(s) required for the propagation of feature annotation.</text>
</comment>
<dbReference type="AlphaFoldDB" id="A0A8W8I5B4"/>
<feature type="compositionally biased region" description="Polar residues" evidence="4">
    <location>
        <begin position="288"/>
        <end position="299"/>
    </location>
</feature>
<dbReference type="Proteomes" id="UP000005408">
    <property type="component" value="Unassembled WGS sequence"/>
</dbReference>
<feature type="disulfide bond" evidence="3">
    <location>
        <begin position="80"/>
        <end position="90"/>
    </location>
</feature>
<evidence type="ECO:0000256" key="2">
    <source>
        <dbReference type="ARBA" id="ARBA00023157"/>
    </source>
</evidence>